<reference evidence="8 9" key="1">
    <citation type="journal article" date="2013" name="Curr. Biol.">
        <title>The Genome of the Foraminiferan Reticulomyxa filosa.</title>
        <authorList>
            <person name="Glockner G."/>
            <person name="Hulsmann N."/>
            <person name="Schleicher M."/>
            <person name="Noegel A.A."/>
            <person name="Eichinger L."/>
            <person name="Gallinger C."/>
            <person name="Pawlowski J."/>
            <person name="Sierra R."/>
            <person name="Euteneuer U."/>
            <person name="Pillet L."/>
            <person name="Moustafa A."/>
            <person name="Platzer M."/>
            <person name="Groth M."/>
            <person name="Szafranski K."/>
            <person name="Schliwa M."/>
        </authorList>
    </citation>
    <scope>NUCLEOTIDE SEQUENCE [LARGE SCALE GENOMIC DNA]</scope>
</reference>
<dbReference type="PROSITE" id="PS50089">
    <property type="entry name" value="ZF_RING_2"/>
    <property type="match status" value="1"/>
</dbReference>
<keyword evidence="4" id="KW-0863">Zinc-finger</keyword>
<dbReference type="GO" id="GO:0016020">
    <property type="term" value="C:membrane"/>
    <property type="evidence" value="ECO:0007669"/>
    <property type="project" value="UniProtKB-SubCell"/>
</dbReference>
<keyword evidence="2 6" id="KW-0812">Transmembrane</keyword>
<dbReference type="InterPro" id="IPR001841">
    <property type="entry name" value="Znf_RING"/>
</dbReference>
<feature type="transmembrane region" description="Helical" evidence="6">
    <location>
        <begin position="515"/>
        <end position="536"/>
    </location>
</feature>
<dbReference type="InterPro" id="IPR047126">
    <property type="entry name" value="RNF141-like"/>
</dbReference>
<dbReference type="EMBL" id="ASPP01020428">
    <property type="protein sequence ID" value="ETO13717.1"/>
    <property type="molecule type" value="Genomic_DNA"/>
</dbReference>
<dbReference type="Pfam" id="PF13639">
    <property type="entry name" value="zf-RING_2"/>
    <property type="match status" value="1"/>
</dbReference>
<keyword evidence="9" id="KW-1185">Reference proteome</keyword>
<comment type="caution">
    <text evidence="8">The sequence shown here is derived from an EMBL/GenBank/DDBJ whole genome shotgun (WGS) entry which is preliminary data.</text>
</comment>
<organism evidence="8 9">
    <name type="scientific">Reticulomyxa filosa</name>
    <dbReference type="NCBI Taxonomy" id="46433"/>
    <lineage>
        <taxon>Eukaryota</taxon>
        <taxon>Sar</taxon>
        <taxon>Rhizaria</taxon>
        <taxon>Retaria</taxon>
        <taxon>Foraminifera</taxon>
        <taxon>Monothalamids</taxon>
        <taxon>Reticulomyxidae</taxon>
        <taxon>Reticulomyxa</taxon>
    </lineage>
</organism>
<evidence type="ECO:0000256" key="4">
    <source>
        <dbReference type="PROSITE-ProRule" id="PRU00175"/>
    </source>
</evidence>
<sequence length="712" mass="80266">MTHVSLDHNQLDQHLKKKKKSHLKKKSVIANEDNTAVRFSIKRGLNRDYDRKKKQKKRSEMSYQKKALSNKLCAVCLDKKSLDLMLLPCMHLFHSGCIHKWVCNNFSCPLCRQEIGQFVPLKFVKTATTTTKDLEEVWLRHYVGKSIRENSNITSTYASNEEWQVADKVYANHKQSDNNVVVVVVMEEENGLEDVAVVLNSKSMSVRATVVSRDNDNDNDNNPNPILAASVPSIATFDSHLENDHFPEVENAISFKLEDQQPTKNNNNVKRSLIWLNILTLPKDSKNNVVLTKDMGVACHLVDCRPVANEEQIPKYCSTSLVREDSRRGSDRLALSLTRTKRNGHDNSSDNGSGIVSAASLTSAFCEDKNKRGHISVRRTESSRPLWRQLWINSRAGVCAGLAVAVTTLAVANGRFVNKSLGTGPLALRTVPGVAVYFSIYEYLKLHLFHADVDRNPWHLLFAERFTAAGIAGSLVSWGSPKTSLLLGLRYAAFFSSFELCKDIRLQTVGRQRPLLFSEVALAAGIGGVIASGLYYPALQMSLRSRTIEPVGVGEAPCGILSARAWHMLLQSTNRELLFRGFANHLTKFLPSCVVCSCTFEFSRQGENESFFVSETNVLWLLMLKKKIGKKGKARKVYKSRTSARHHCFCLFLRFCCGRVSQGLSNFFFEIYISFCSDFCVTVFVVLNVYGYIFTFWAEDFFEKLSWSSFFN</sequence>
<evidence type="ECO:0000259" key="7">
    <source>
        <dbReference type="PROSITE" id="PS50089"/>
    </source>
</evidence>
<feature type="compositionally biased region" description="Basic and acidic residues" evidence="5">
    <location>
        <begin position="1"/>
        <end position="14"/>
    </location>
</feature>
<feature type="region of interest" description="Disordered" evidence="5">
    <location>
        <begin position="1"/>
        <end position="25"/>
    </location>
</feature>
<keyword evidence="6" id="KW-1133">Transmembrane helix</keyword>
<evidence type="ECO:0000256" key="5">
    <source>
        <dbReference type="SAM" id="MobiDB-lite"/>
    </source>
</evidence>
<gene>
    <name evidence="8" type="ORF">RFI_23650</name>
</gene>
<evidence type="ECO:0000256" key="2">
    <source>
        <dbReference type="ARBA" id="ARBA00022692"/>
    </source>
</evidence>
<dbReference type="Gene3D" id="3.30.40.10">
    <property type="entry name" value="Zinc/RING finger domain, C3HC4 (zinc finger)"/>
    <property type="match status" value="1"/>
</dbReference>
<dbReference type="OrthoDB" id="8062037at2759"/>
<proteinExistence type="predicted"/>
<evidence type="ECO:0000256" key="1">
    <source>
        <dbReference type="ARBA" id="ARBA00004370"/>
    </source>
</evidence>
<protein>
    <submittedName>
        <fullName evidence="8">Zinc finger protein</fullName>
    </submittedName>
</protein>
<accession>X6MJT3</accession>
<dbReference type="Proteomes" id="UP000023152">
    <property type="component" value="Unassembled WGS sequence"/>
</dbReference>
<feature type="compositionally biased region" description="Basic residues" evidence="5">
    <location>
        <begin position="15"/>
        <end position="25"/>
    </location>
</feature>
<name>X6MJT3_RETFI</name>
<evidence type="ECO:0000256" key="3">
    <source>
        <dbReference type="ARBA" id="ARBA00023136"/>
    </source>
</evidence>
<dbReference type="SMART" id="SM00184">
    <property type="entry name" value="RING"/>
    <property type="match status" value="1"/>
</dbReference>
<keyword evidence="4" id="KW-0479">Metal-binding</keyword>
<keyword evidence="4" id="KW-0862">Zinc</keyword>
<evidence type="ECO:0000313" key="9">
    <source>
        <dbReference type="Proteomes" id="UP000023152"/>
    </source>
</evidence>
<evidence type="ECO:0000313" key="8">
    <source>
        <dbReference type="EMBL" id="ETO13717.1"/>
    </source>
</evidence>
<dbReference type="PANTHER" id="PTHR12109:SF5">
    <property type="entry name" value="RING-TYPE DOMAIN-CONTAINING PROTEIN"/>
    <property type="match status" value="1"/>
</dbReference>
<dbReference type="InterPro" id="IPR023395">
    <property type="entry name" value="MCP_dom_sf"/>
</dbReference>
<evidence type="ECO:0000256" key="6">
    <source>
        <dbReference type="SAM" id="Phobius"/>
    </source>
</evidence>
<dbReference type="PANTHER" id="PTHR12109">
    <property type="entry name" value="RING FINGER PROTEIN 141-RELATED"/>
    <property type="match status" value="1"/>
</dbReference>
<dbReference type="GO" id="GO:0008270">
    <property type="term" value="F:zinc ion binding"/>
    <property type="evidence" value="ECO:0007669"/>
    <property type="project" value="UniProtKB-KW"/>
</dbReference>
<dbReference type="AlphaFoldDB" id="X6MJT3"/>
<feature type="transmembrane region" description="Helical" evidence="6">
    <location>
        <begin position="671"/>
        <end position="698"/>
    </location>
</feature>
<keyword evidence="3 6" id="KW-0472">Membrane</keyword>
<dbReference type="SUPFAM" id="SSF57850">
    <property type="entry name" value="RING/U-box"/>
    <property type="match status" value="1"/>
</dbReference>
<dbReference type="SUPFAM" id="SSF103506">
    <property type="entry name" value="Mitochondrial carrier"/>
    <property type="match status" value="1"/>
</dbReference>
<feature type="domain" description="RING-type" evidence="7">
    <location>
        <begin position="73"/>
        <end position="112"/>
    </location>
</feature>
<dbReference type="InterPro" id="IPR013083">
    <property type="entry name" value="Znf_RING/FYVE/PHD"/>
</dbReference>
<comment type="subcellular location">
    <subcellularLocation>
        <location evidence="1">Membrane</location>
    </subcellularLocation>
</comment>